<evidence type="ECO:0000313" key="2">
    <source>
        <dbReference type="Proteomes" id="UP000229115"/>
    </source>
</evidence>
<organism evidence="1 2">
    <name type="scientific">Cellulophaga phage phi4:1_13</name>
    <dbReference type="NCBI Taxonomy" id="1747284"/>
    <lineage>
        <taxon>Viruses</taxon>
        <taxon>Duplodnaviria</taxon>
        <taxon>Heunggongvirae</taxon>
        <taxon>Uroviricota</taxon>
        <taxon>Caudoviricetes</taxon>
        <taxon>Lightbulbvirus</taxon>
        <taxon>Lightbulbvirus Cba41</taxon>
    </lineage>
</organism>
<accession>A0A0S2MVX5</accession>
<protein>
    <submittedName>
        <fullName evidence="1">Uncharacterized protein</fullName>
    </submittedName>
</protein>
<proteinExistence type="predicted"/>
<name>A0A0S2MVX5_9CAUD</name>
<dbReference type="EMBL" id="KT962245">
    <property type="protein sequence ID" value="ALO80078.1"/>
    <property type="molecule type" value="Genomic_RNA"/>
</dbReference>
<sequence>MYKTYIEKEIQKFMDEYPEMTFGQIMHSIITSGKGDRTPQAWLYEVSDEDFFTAVQDAKEKEDE</sequence>
<evidence type="ECO:0000313" key="1">
    <source>
        <dbReference type="EMBL" id="ALO80078.1"/>
    </source>
</evidence>
<reference evidence="1 2" key="1">
    <citation type="submission" date="2015-10" db="EMBL/GenBank/DDBJ databases">
        <title>Large-scale maps of variable infection efficiencies in aquatic Bacteriodetes phage-host model systems.</title>
        <authorList>
            <person name="Holmfeldt K."/>
            <person name="Solonenko N."/>
            <person name="Howard-Varona C."/>
            <person name="Moreno M."/>
            <person name="Malmstrom R.R."/>
            <person name="Blow M.J."/>
            <person name="Sullivan M.B."/>
        </authorList>
    </citation>
    <scope>NUCLEOTIDE SEQUENCE [LARGE SCALE GENOMIC DNA]</scope>
</reference>
<dbReference type="Proteomes" id="UP000229115">
    <property type="component" value="Segment"/>
</dbReference>
<gene>
    <name evidence="1" type="ORF">Phi4113_069</name>
</gene>